<comment type="caution">
    <text evidence="1">The sequence shown here is derived from an EMBL/GenBank/DDBJ whole genome shotgun (WGS) entry which is preliminary data.</text>
</comment>
<name>A0A3M6ACQ7_PSESS</name>
<sequence>MTHPLYIEAFFIQPLAKTAWLIAQALLRPSSGQMCPYSWRALELQNQTDDHRARFGTVGPCTPVSGFALTLQGVDQPPHQFSKVCE</sequence>
<organism evidence="1 2">
    <name type="scientific">Pseudomonas savastanoi</name>
    <name type="common">Pseudomonas syringae pv. savastanoi</name>
    <dbReference type="NCBI Taxonomy" id="29438"/>
    <lineage>
        <taxon>Bacteria</taxon>
        <taxon>Pseudomonadati</taxon>
        <taxon>Pseudomonadota</taxon>
        <taxon>Gammaproteobacteria</taxon>
        <taxon>Pseudomonadales</taxon>
        <taxon>Pseudomonadaceae</taxon>
        <taxon>Pseudomonas</taxon>
    </lineage>
</organism>
<reference evidence="1 2" key="1">
    <citation type="submission" date="2018-08" db="EMBL/GenBank/DDBJ databases">
        <title>Recombination of ecologically and evolutionarily significant loci maintains genetic cohesion in the Pseudomonas syringae species complex.</title>
        <authorList>
            <person name="Dillon M."/>
            <person name="Thakur S."/>
            <person name="Almeida R.N.D."/>
            <person name="Weir B.S."/>
            <person name="Guttman D.S."/>
        </authorList>
    </citation>
    <scope>NUCLEOTIDE SEQUENCE [LARGE SCALE GENOMIC DNA]</scope>
    <source>
        <strain evidence="1 2">ICMP 11895</strain>
    </source>
</reference>
<evidence type="ECO:0000313" key="2">
    <source>
        <dbReference type="Proteomes" id="UP000272241"/>
    </source>
</evidence>
<evidence type="ECO:0000313" key="1">
    <source>
        <dbReference type="EMBL" id="RMV17050.1"/>
    </source>
</evidence>
<dbReference type="AlphaFoldDB" id="A0A3M6ACQ7"/>
<dbReference type="EMBL" id="RBUO01000230">
    <property type="protein sequence ID" value="RMV17050.1"/>
    <property type="molecule type" value="Genomic_DNA"/>
</dbReference>
<protein>
    <submittedName>
        <fullName evidence="1">Uncharacterized protein</fullName>
    </submittedName>
</protein>
<proteinExistence type="predicted"/>
<dbReference type="Proteomes" id="UP000272241">
    <property type="component" value="Unassembled WGS sequence"/>
</dbReference>
<gene>
    <name evidence="1" type="ORF">ALP15_200053</name>
</gene>
<accession>A0A3M6ACQ7</accession>